<evidence type="ECO:0000313" key="1">
    <source>
        <dbReference type="EMBL" id="UTY39461.1"/>
    </source>
</evidence>
<proteinExistence type="predicted"/>
<dbReference type="EMBL" id="CP101620">
    <property type="protein sequence ID" value="UTY39461.1"/>
    <property type="molecule type" value="Genomic_DNA"/>
</dbReference>
<accession>A0ABY5I274</accession>
<protein>
    <recommendedName>
        <fullName evidence="3">Transposase</fullName>
    </recommendedName>
</protein>
<keyword evidence="2" id="KW-1185">Reference proteome</keyword>
<evidence type="ECO:0008006" key="3">
    <source>
        <dbReference type="Google" id="ProtNLM"/>
    </source>
</evidence>
<dbReference type="Proteomes" id="UP001060112">
    <property type="component" value="Chromosome"/>
</dbReference>
<name>A0ABY5I274_9FIRM</name>
<dbReference type="RefSeq" id="WP_290140557.1">
    <property type="nucleotide sequence ID" value="NZ_CP101620.1"/>
</dbReference>
<organism evidence="1 2">
    <name type="scientific">Allocoprobacillus halotolerans</name>
    <dbReference type="NCBI Taxonomy" id="2944914"/>
    <lineage>
        <taxon>Bacteria</taxon>
        <taxon>Bacillati</taxon>
        <taxon>Bacillota</taxon>
        <taxon>Erysipelotrichia</taxon>
        <taxon>Erysipelotrichales</taxon>
        <taxon>Erysipelotrichaceae</taxon>
        <taxon>Allocoprobacillus</taxon>
    </lineage>
</organism>
<sequence>MSSKNHKIVNGKLLQTDKRFSQLKMKQREKIYKWMYEETLHYYMNKHKMPYGKQCSIVVDAIYDRIIEAEIWIPYKEIRYQYIKKKTKLINKLTKKIYQTNSSDTDHISDSI</sequence>
<evidence type="ECO:0000313" key="2">
    <source>
        <dbReference type="Proteomes" id="UP001060112"/>
    </source>
</evidence>
<gene>
    <name evidence="1" type="ORF">NMU03_01100</name>
</gene>
<reference evidence="1" key="1">
    <citation type="submission" date="2022-07" db="EMBL/GenBank/DDBJ databases">
        <title>Faecal culturing of patients with breast cancer.</title>
        <authorList>
            <person name="Teng N.M.Y."/>
            <person name="Kiu R."/>
            <person name="Evans R."/>
            <person name="Baker D.J."/>
            <person name="Zenner C."/>
            <person name="Robinson S.D."/>
            <person name="Hall L.J."/>
        </authorList>
    </citation>
    <scope>NUCLEOTIDE SEQUENCE</scope>
    <source>
        <strain evidence="1">LH1062</strain>
    </source>
</reference>